<accession>A0A7W9QE43</accession>
<comment type="caution">
    <text evidence="2">The sequence shown here is derived from an EMBL/GenBank/DDBJ whole genome shotgun (WGS) entry which is preliminary data.</text>
</comment>
<proteinExistence type="predicted"/>
<dbReference type="Proteomes" id="UP000588098">
    <property type="component" value="Unassembled WGS sequence"/>
</dbReference>
<protein>
    <submittedName>
        <fullName evidence="2">Putative membrane protein</fullName>
    </submittedName>
</protein>
<sequence>MNETLRTAVLLAATVTTGVLAGLFAAFAMAVMPGLRRVDDRTFIVVMRRINEAILNGWFALCFAGAPLLTLLAALLHLSGDGRPALPWIAAAGLLHAMALAITFAVNIPLNTALATAGDLDHIPAPATVRASFAPRWTRWNTARALTSTAALALLGYALHAGA</sequence>
<organism evidence="2 3">
    <name type="scientific">Streptomyces zagrosensis</name>
    <dbReference type="NCBI Taxonomy" id="1042984"/>
    <lineage>
        <taxon>Bacteria</taxon>
        <taxon>Bacillati</taxon>
        <taxon>Actinomycetota</taxon>
        <taxon>Actinomycetes</taxon>
        <taxon>Kitasatosporales</taxon>
        <taxon>Streptomycetaceae</taxon>
        <taxon>Streptomyces</taxon>
    </lineage>
</organism>
<dbReference type="EMBL" id="JACHJL010000015">
    <property type="protein sequence ID" value="MBB5938259.1"/>
    <property type="molecule type" value="Genomic_DNA"/>
</dbReference>
<name>A0A7W9QE43_9ACTN</name>
<dbReference type="RefSeq" id="WP_184575868.1">
    <property type="nucleotide sequence ID" value="NZ_JACHJL010000015.1"/>
</dbReference>
<evidence type="ECO:0000256" key="1">
    <source>
        <dbReference type="SAM" id="Phobius"/>
    </source>
</evidence>
<gene>
    <name evidence="2" type="ORF">FHS42_005347</name>
</gene>
<keyword evidence="1" id="KW-1133">Transmembrane helix</keyword>
<evidence type="ECO:0000313" key="2">
    <source>
        <dbReference type="EMBL" id="MBB5938259.1"/>
    </source>
</evidence>
<dbReference type="AlphaFoldDB" id="A0A7W9QE43"/>
<feature type="transmembrane region" description="Helical" evidence="1">
    <location>
        <begin position="53"/>
        <end position="79"/>
    </location>
</feature>
<dbReference type="InterPro" id="IPR013901">
    <property type="entry name" value="Anthrone_oxy"/>
</dbReference>
<feature type="transmembrane region" description="Helical" evidence="1">
    <location>
        <begin position="6"/>
        <end position="32"/>
    </location>
</feature>
<keyword evidence="1" id="KW-0472">Membrane</keyword>
<reference evidence="2 3" key="1">
    <citation type="submission" date="2020-08" db="EMBL/GenBank/DDBJ databases">
        <title>Genomic Encyclopedia of Type Strains, Phase III (KMG-III): the genomes of soil and plant-associated and newly described type strains.</title>
        <authorList>
            <person name="Whitman W."/>
        </authorList>
    </citation>
    <scope>NUCLEOTIDE SEQUENCE [LARGE SCALE GENOMIC DNA]</scope>
    <source>
        <strain evidence="2 3">CECT 8305</strain>
    </source>
</reference>
<keyword evidence="3" id="KW-1185">Reference proteome</keyword>
<dbReference type="Pfam" id="PF08592">
    <property type="entry name" value="Anthrone_oxy"/>
    <property type="match status" value="1"/>
</dbReference>
<feature type="transmembrane region" description="Helical" evidence="1">
    <location>
        <begin position="85"/>
        <end position="106"/>
    </location>
</feature>
<keyword evidence="1" id="KW-0812">Transmembrane</keyword>
<evidence type="ECO:0000313" key="3">
    <source>
        <dbReference type="Proteomes" id="UP000588098"/>
    </source>
</evidence>